<dbReference type="GO" id="GO:0005506">
    <property type="term" value="F:iron ion binding"/>
    <property type="evidence" value="ECO:0007669"/>
    <property type="project" value="InterPro"/>
</dbReference>
<keyword evidence="6" id="KW-0812">Transmembrane</keyword>
<evidence type="ECO:0000313" key="17">
    <source>
        <dbReference type="Proteomes" id="UP001140091"/>
    </source>
</evidence>
<evidence type="ECO:0000256" key="15">
    <source>
        <dbReference type="RuleBase" id="RU000461"/>
    </source>
</evidence>
<dbReference type="GO" id="GO:0016705">
    <property type="term" value="F:oxidoreductase activity, acting on paired donors, with incorporation or reduction of molecular oxygen"/>
    <property type="evidence" value="ECO:0007669"/>
    <property type="project" value="InterPro"/>
</dbReference>
<dbReference type="Proteomes" id="UP001140091">
    <property type="component" value="Unassembled WGS sequence"/>
</dbReference>
<dbReference type="AlphaFoldDB" id="A0A9W8JDR9"/>
<keyword evidence="12" id="KW-0472">Membrane</keyword>
<dbReference type="InterPro" id="IPR050364">
    <property type="entry name" value="Cytochrome_P450_fung"/>
</dbReference>
<dbReference type="InterPro" id="IPR036396">
    <property type="entry name" value="Cyt_P450_sf"/>
</dbReference>
<comment type="pathway">
    <text evidence="3">Secondary metabolite biosynthesis.</text>
</comment>
<dbReference type="SUPFAM" id="SSF48264">
    <property type="entry name" value="Cytochrome P450"/>
    <property type="match status" value="1"/>
</dbReference>
<keyword evidence="13" id="KW-0325">Glycoprotein</keyword>
<keyword evidence="5 14" id="KW-0349">Heme</keyword>
<dbReference type="PRINTS" id="PR00463">
    <property type="entry name" value="EP450I"/>
</dbReference>
<reference evidence="16" key="1">
    <citation type="submission" date="2022-06" db="EMBL/GenBank/DDBJ databases">
        <title>Genome Sequence of Candolleomyces eurysporus.</title>
        <authorList>
            <person name="Buettner E."/>
        </authorList>
    </citation>
    <scope>NUCLEOTIDE SEQUENCE</scope>
    <source>
        <strain evidence="16">VTCC 930004</strain>
    </source>
</reference>
<dbReference type="PROSITE" id="PS00086">
    <property type="entry name" value="CYTOCHROME_P450"/>
    <property type="match status" value="1"/>
</dbReference>
<evidence type="ECO:0000256" key="11">
    <source>
        <dbReference type="ARBA" id="ARBA00023033"/>
    </source>
</evidence>
<evidence type="ECO:0000256" key="1">
    <source>
        <dbReference type="ARBA" id="ARBA00001971"/>
    </source>
</evidence>
<evidence type="ECO:0000256" key="7">
    <source>
        <dbReference type="ARBA" id="ARBA00022723"/>
    </source>
</evidence>
<dbReference type="InterPro" id="IPR001128">
    <property type="entry name" value="Cyt_P450"/>
</dbReference>
<keyword evidence="8" id="KW-1133">Transmembrane helix</keyword>
<evidence type="ECO:0000256" key="2">
    <source>
        <dbReference type="ARBA" id="ARBA00004167"/>
    </source>
</evidence>
<name>A0A9W8JDR9_9AGAR</name>
<protein>
    <recommendedName>
        <fullName evidence="18">Cytochrome P450</fullName>
    </recommendedName>
</protein>
<dbReference type="InterPro" id="IPR017972">
    <property type="entry name" value="Cyt_P450_CS"/>
</dbReference>
<dbReference type="PANTHER" id="PTHR46300:SF2">
    <property type="entry name" value="CYTOCHROME P450 MONOOXYGENASE ALNH-RELATED"/>
    <property type="match status" value="1"/>
</dbReference>
<feature type="non-terminal residue" evidence="16">
    <location>
        <position position="466"/>
    </location>
</feature>
<feature type="binding site" description="axial binding residue" evidence="14">
    <location>
        <position position="394"/>
    </location>
    <ligand>
        <name>heme</name>
        <dbReference type="ChEBI" id="CHEBI:30413"/>
    </ligand>
    <ligandPart>
        <name>Fe</name>
        <dbReference type="ChEBI" id="CHEBI:18248"/>
    </ligandPart>
</feature>
<evidence type="ECO:0008006" key="18">
    <source>
        <dbReference type="Google" id="ProtNLM"/>
    </source>
</evidence>
<evidence type="ECO:0000256" key="5">
    <source>
        <dbReference type="ARBA" id="ARBA00022617"/>
    </source>
</evidence>
<dbReference type="PANTHER" id="PTHR46300">
    <property type="entry name" value="P450, PUTATIVE (EUROFUNG)-RELATED-RELATED"/>
    <property type="match status" value="1"/>
</dbReference>
<dbReference type="GO" id="GO:0020037">
    <property type="term" value="F:heme binding"/>
    <property type="evidence" value="ECO:0007669"/>
    <property type="project" value="InterPro"/>
</dbReference>
<dbReference type="InterPro" id="IPR002401">
    <property type="entry name" value="Cyt_P450_E_grp-I"/>
</dbReference>
<keyword evidence="7 14" id="KW-0479">Metal-binding</keyword>
<evidence type="ECO:0000313" key="16">
    <source>
        <dbReference type="EMBL" id="KAJ2928923.1"/>
    </source>
</evidence>
<evidence type="ECO:0000256" key="8">
    <source>
        <dbReference type="ARBA" id="ARBA00022989"/>
    </source>
</evidence>
<comment type="subcellular location">
    <subcellularLocation>
        <location evidence="2">Membrane</location>
        <topology evidence="2">Single-pass membrane protein</topology>
    </subcellularLocation>
</comment>
<evidence type="ECO:0000256" key="10">
    <source>
        <dbReference type="ARBA" id="ARBA00023004"/>
    </source>
</evidence>
<evidence type="ECO:0000256" key="12">
    <source>
        <dbReference type="ARBA" id="ARBA00023136"/>
    </source>
</evidence>
<organism evidence="16 17">
    <name type="scientific">Candolleomyces eurysporus</name>
    <dbReference type="NCBI Taxonomy" id="2828524"/>
    <lineage>
        <taxon>Eukaryota</taxon>
        <taxon>Fungi</taxon>
        <taxon>Dikarya</taxon>
        <taxon>Basidiomycota</taxon>
        <taxon>Agaricomycotina</taxon>
        <taxon>Agaricomycetes</taxon>
        <taxon>Agaricomycetidae</taxon>
        <taxon>Agaricales</taxon>
        <taxon>Agaricineae</taxon>
        <taxon>Psathyrellaceae</taxon>
        <taxon>Candolleomyces</taxon>
    </lineage>
</organism>
<comment type="cofactor">
    <cofactor evidence="1 14">
        <name>heme</name>
        <dbReference type="ChEBI" id="CHEBI:30413"/>
    </cofactor>
</comment>
<proteinExistence type="inferred from homology"/>
<evidence type="ECO:0000256" key="6">
    <source>
        <dbReference type="ARBA" id="ARBA00022692"/>
    </source>
</evidence>
<comment type="similarity">
    <text evidence="4 15">Belongs to the cytochrome P450 family.</text>
</comment>
<keyword evidence="11 15" id="KW-0503">Monooxygenase</keyword>
<comment type="caution">
    <text evidence="16">The sequence shown here is derived from an EMBL/GenBank/DDBJ whole genome shotgun (WGS) entry which is preliminary data.</text>
</comment>
<keyword evidence="9 15" id="KW-0560">Oxidoreductase</keyword>
<dbReference type="OrthoDB" id="2789670at2759"/>
<keyword evidence="10 14" id="KW-0408">Iron</keyword>
<keyword evidence="17" id="KW-1185">Reference proteome</keyword>
<evidence type="ECO:0000256" key="4">
    <source>
        <dbReference type="ARBA" id="ARBA00010617"/>
    </source>
</evidence>
<dbReference type="EMBL" id="JANBPK010000919">
    <property type="protein sequence ID" value="KAJ2928923.1"/>
    <property type="molecule type" value="Genomic_DNA"/>
</dbReference>
<evidence type="ECO:0000256" key="3">
    <source>
        <dbReference type="ARBA" id="ARBA00005179"/>
    </source>
</evidence>
<dbReference type="GO" id="GO:0004497">
    <property type="term" value="F:monooxygenase activity"/>
    <property type="evidence" value="ECO:0007669"/>
    <property type="project" value="UniProtKB-KW"/>
</dbReference>
<dbReference type="Pfam" id="PF00067">
    <property type="entry name" value="p450"/>
    <property type="match status" value="1"/>
</dbReference>
<evidence type="ECO:0000256" key="14">
    <source>
        <dbReference type="PIRSR" id="PIRSR602401-1"/>
    </source>
</evidence>
<evidence type="ECO:0000256" key="9">
    <source>
        <dbReference type="ARBA" id="ARBA00023002"/>
    </source>
</evidence>
<sequence>MALNSLPAAMFHGLRPASHPAAQLGVIVTAAFILYAGYVKLSRPRLPLPPGPRNSIFSSPPQSSPYPWIAYLEWKKTYGDLVYFKTMGYPMLVVNSYDAMVDLFDKRGDIYSSRPVRTMIRELSESDSTIFSPPWLTGNPGSASAGVVLTLAYGYEVADNQDEYVHLADEALKSMGRAGLLGTYYVDYFPWLKHLPEWFPFTQFKRDAKIWRIPVRQVLHRPFDATKQRLKDGKASSCLVADELEQVYAGLSSADEQTIRNTAATTFAGTPQRDIGNLFQAHLPPWPTSRTLKGGHRKKLIAFFKTSICYELLRWNPVTPLVLPRYATVENEYRGYAIPRGTTMYANVWAALHDERYPNPFEFKIDRFLDQAKNAQAGINPLPDIVFGFGRRVCAGKELAFDFLWIAVASLLASYDISKAVDENGYIIDAPIEYTPHLLSHPKEFRCSIRPRSPGAAASIEQTAYF</sequence>
<evidence type="ECO:0000256" key="13">
    <source>
        <dbReference type="ARBA" id="ARBA00023180"/>
    </source>
</evidence>
<dbReference type="Gene3D" id="1.10.630.10">
    <property type="entry name" value="Cytochrome P450"/>
    <property type="match status" value="3"/>
</dbReference>
<accession>A0A9W8JDR9</accession>
<gene>
    <name evidence="16" type="ORF">H1R20_g8247</name>
</gene>